<name>A0A0C9UAM8_SPHS4</name>
<dbReference type="EMBL" id="KN837382">
    <property type="protein sequence ID" value="KIJ26142.1"/>
    <property type="molecule type" value="Genomic_DNA"/>
</dbReference>
<dbReference type="Proteomes" id="UP000054279">
    <property type="component" value="Unassembled WGS sequence"/>
</dbReference>
<feature type="region of interest" description="Disordered" evidence="1">
    <location>
        <begin position="59"/>
        <end position="101"/>
    </location>
</feature>
<proteinExistence type="predicted"/>
<gene>
    <name evidence="2" type="ORF">M422DRAFT_272835</name>
</gene>
<dbReference type="OrthoDB" id="79171at2759"/>
<evidence type="ECO:0000313" key="2">
    <source>
        <dbReference type="EMBL" id="KIJ26142.1"/>
    </source>
</evidence>
<dbReference type="AlphaFoldDB" id="A0A0C9UAM8"/>
<keyword evidence="3" id="KW-1185">Reference proteome</keyword>
<protein>
    <submittedName>
        <fullName evidence="2">Uncharacterized protein</fullName>
    </submittedName>
</protein>
<accession>A0A0C9UAM8</accession>
<evidence type="ECO:0000313" key="3">
    <source>
        <dbReference type="Proteomes" id="UP000054279"/>
    </source>
</evidence>
<evidence type="ECO:0000256" key="1">
    <source>
        <dbReference type="SAM" id="MobiDB-lite"/>
    </source>
</evidence>
<organism evidence="2 3">
    <name type="scientific">Sphaerobolus stellatus (strain SS14)</name>
    <dbReference type="NCBI Taxonomy" id="990650"/>
    <lineage>
        <taxon>Eukaryota</taxon>
        <taxon>Fungi</taxon>
        <taxon>Dikarya</taxon>
        <taxon>Basidiomycota</taxon>
        <taxon>Agaricomycotina</taxon>
        <taxon>Agaricomycetes</taxon>
        <taxon>Phallomycetidae</taxon>
        <taxon>Geastrales</taxon>
        <taxon>Sphaerobolaceae</taxon>
        <taxon>Sphaerobolus</taxon>
    </lineage>
</organism>
<reference evidence="2 3" key="1">
    <citation type="submission" date="2014-06" db="EMBL/GenBank/DDBJ databases">
        <title>Evolutionary Origins and Diversification of the Mycorrhizal Mutualists.</title>
        <authorList>
            <consortium name="DOE Joint Genome Institute"/>
            <consortium name="Mycorrhizal Genomics Consortium"/>
            <person name="Kohler A."/>
            <person name="Kuo A."/>
            <person name="Nagy L.G."/>
            <person name="Floudas D."/>
            <person name="Copeland A."/>
            <person name="Barry K.W."/>
            <person name="Cichocki N."/>
            <person name="Veneault-Fourrey C."/>
            <person name="LaButti K."/>
            <person name="Lindquist E.A."/>
            <person name="Lipzen A."/>
            <person name="Lundell T."/>
            <person name="Morin E."/>
            <person name="Murat C."/>
            <person name="Riley R."/>
            <person name="Ohm R."/>
            <person name="Sun H."/>
            <person name="Tunlid A."/>
            <person name="Henrissat B."/>
            <person name="Grigoriev I.V."/>
            <person name="Hibbett D.S."/>
            <person name="Martin F."/>
        </authorList>
    </citation>
    <scope>NUCLEOTIDE SEQUENCE [LARGE SCALE GENOMIC DNA]</scope>
    <source>
        <strain evidence="2 3">SS14</strain>
    </source>
</reference>
<sequence>MVIESTPCELCDERERKKKNEKKVEIRAQKAKEQETKMMSWQKFTKKAEKKGVNIAGVSGTSIFKTPDNPYGKVGVTGSGRGMTEVSQRGKHVFSPTDTDE</sequence>
<dbReference type="HOGENOM" id="CLU_171289_0_0_1"/>